<sequence>MPKEKANGGTPKGKMAKRYCRVRYVEEYLGFVGNEANAQRSTPIKLGPPLATASVPQEPKEMAMATPKRPIRSPIRKKMFIKIGCGPPLVKQQQQQQLKRHSLRETVNSEQDGIRPAVVYSTKSETMAQNANSASMLKAFAPVPIAEEPLQMTQQNCRKMKSYATMFGVSDPRGWVKSNCFFLQMYVRASCEDISTFVSSCANYEQKETNGGNK</sequence>
<dbReference type="PANTHER" id="PTHR37435">
    <property type="entry name" value="PROTEIN CBG14344"/>
    <property type="match status" value="1"/>
</dbReference>
<evidence type="ECO:0000259" key="2">
    <source>
        <dbReference type="Pfam" id="PF23626"/>
    </source>
</evidence>
<keyword evidence="3" id="KW-1185">Reference proteome</keyword>
<feature type="domain" description="aECM cysteine-cradle" evidence="2">
    <location>
        <begin position="153"/>
        <end position="204"/>
    </location>
</feature>
<proteinExistence type="predicted"/>
<evidence type="ECO:0000313" key="4">
    <source>
        <dbReference type="WBParaSite" id="GPLIN_000742500"/>
    </source>
</evidence>
<reference evidence="4" key="2">
    <citation type="submission" date="2016-06" db="UniProtKB">
        <authorList>
            <consortium name="WormBaseParasite"/>
        </authorList>
    </citation>
    <scope>IDENTIFICATION</scope>
</reference>
<dbReference type="Pfam" id="PF23626">
    <property type="entry name" value="CCD_aECM"/>
    <property type="match status" value="1"/>
</dbReference>
<dbReference type="PANTHER" id="PTHR37435:SF5">
    <property type="entry name" value="SECRETED PROTEIN"/>
    <property type="match status" value="1"/>
</dbReference>
<dbReference type="Proteomes" id="UP000050741">
    <property type="component" value="Unassembled WGS sequence"/>
</dbReference>
<accession>A0A183C3I1</accession>
<dbReference type="InterPro" id="IPR055352">
    <property type="entry name" value="CCD_aECM"/>
</dbReference>
<organism evidence="3 4">
    <name type="scientific">Globodera pallida</name>
    <name type="common">Potato cyst nematode worm</name>
    <name type="synonym">Heterodera pallida</name>
    <dbReference type="NCBI Taxonomy" id="36090"/>
    <lineage>
        <taxon>Eukaryota</taxon>
        <taxon>Metazoa</taxon>
        <taxon>Ecdysozoa</taxon>
        <taxon>Nematoda</taxon>
        <taxon>Chromadorea</taxon>
        <taxon>Rhabditida</taxon>
        <taxon>Tylenchina</taxon>
        <taxon>Tylenchomorpha</taxon>
        <taxon>Tylenchoidea</taxon>
        <taxon>Heteroderidae</taxon>
        <taxon>Heteroderinae</taxon>
        <taxon>Globodera</taxon>
    </lineage>
</organism>
<dbReference type="AlphaFoldDB" id="A0A183C3I1"/>
<protein>
    <recommendedName>
        <fullName evidence="2">aECM cysteine-cradle domain-containing protein</fullName>
    </recommendedName>
</protein>
<dbReference type="WBParaSite" id="GPLIN_000742500">
    <property type="protein sequence ID" value="GPLIN_000742500"/>
    <property type="gene ID" value="GPLIN_000742500"/>
</dbReference>
<feature type="region of interest" description="Disordered" evidence="1">
    <location>
        <begin position="43"/>
        <end position="68"/>
    </location>
</feature>
<name>A0A183C3I1_GLOPA</name>
<evidence type="ECO:0000256" key="1">
    <source>
        <dbReference type="SAM" id="MobiDB-lite"/>
    </source>
</evidence>
<evidence type="ECO:0000313" key="3">
    <source>
        <dbReference type="Proteomes" id="UP000050741"/>
    </source>
</evidence>
<reference evidence="3" key="1">
    <citation type="submission" date="2014-05" db="EMBL/GenBank/DDBJ databases">
        <title>The genome and life-stage specific transcriptomes of Globodera pallida elucidate key aspects of plant parasitism by a cyst nematode.</title>
        <authorList>
            <person name="Cotton J.A."/>
            <person name="Lilley C.J."/>
            <person name="Jones L.M."/>
            <person name="Kikuchi T."/>
            <person name="Reid A.J."/>
            <person name="Thorpe P."/>
            <person name="Tsai I.J."/>
            <person name="Beasley H."/>
            <person name="Blok V."/>
            <person name="Cock P.J.A."/>
            <person name="Van den Akker S.E."/>
            <person name="Holroyd N."/>
            <person name="Hunt M."/>
            <person name="Mantelin S."/>
            <person name="Naghra H."/>
            <person name="Pain A."/>
            <person name="Palomares-Rius J.E."/>
            <person name="Zarowiecki M."/>
            <person name="Berriman M."/>
            <person name="Jones J.T."/>
            <person name="Urwin P.E."/>
        </authorList>
    </citation>
    <scope>NUCLEOTIDE SEQUENCE [LARGE SCALE GENOMIC DNA]</scope>
    <source>
        <strain evidence="3">Lindley</strain>
    </source>
</reference>